<organism evidence="2 3">
    <name type="scientific">Nitratireductor aquimarinus</name>
    <dbReference type="NCBI Taxonomy" id="889300"/>
    <lineage>
        <taxon>Bacteria</taxon>
        <taxon>Pseudomonadati</taxon>
        <taxon>Pseudomonadota</taxon>
        <taxon>Alphaproteobacteria</taxon>
        <taxon>Hyphomicrobiales</taxon>
        <taxon>Phyllobacteriaceae</taxon>
        <taxon>Nitratireductor</taxon>
    </lineage>
</organism>
<feature type="compositionally biased region" description="Basic and acidic residues" evidence="1">
    <location>
        <begin position="15"/>
        <end position="44"/>
    </location>
</feature>
<evidence type="ECO:0000256" key="1">
    <source>
        <dbReference type="SAM" id="MobiDB-lite"/>
    </source>
</evidence>
<dbReference type="Proteomes" id="UP001185659">
    <property type="component" value="Unassembled WGS sequence"/>
</dbReference>
<reference evidence="2 3" key="1">
    <citation type="submission" date="2023-10" db="EMBL/GenBank/DDBJ databases">
        <authorList>
            <person name="Venkata Ramana C."/>
            <person name="Sasikala C."/>
            <person name="Dhurka M."/>
        </authorList>
    </citation>
    <scope>NUCLEOTIDE SEQUENCE [LARGE SCALE GENOMIC DNA]</scope>
    <source>
        <strain evidence="2 3">KCTC 32151</strain>
    </source>
</reference>
<dbReference type="EMBL" id="JAWLIP010000001">
    <property type="protein sequence ID" value="MDV6224963.1"/>
    <property type="molecule type" value="Genomic_DNA"/>
</dbReference>
<comment type="caution">
    <text evidence="2">The sequence shown here is derived from an EMBL/GenBank/DDBJ whole genome shotgun (WGS) entry which is preliminary data.</text>
</comment>
<gene>
    <name evidence="2" type="ORF">R2G56_01575</name>
</gene>
<dbReference type="InterPro" id="IPR025227">
    <property type="entry name" value="DUF4169"/>
</dbReference>
<sequence>MGELVNLRQRRKQRARAEKEQRAAENRILHGRSKAERMRDESDRSQTIAQLDGHRLTGRPERDPK</sequence>
<evidence type="ECO:0000313" key="2">
    <source>
        <dbReference type="EMBL" id="MDV6224963.1"/>
    </source>
</evidence>
<dbReference type="Pfam" id="PF13770">
    <property type="entry name" value="DUF4169"/>
    <property type="match status" value="1"/>
</dbReference>
<keyword evidence="3" id="KW-1185">Reference proteome</keyword>
<proteinExistence type="predicted"/>
<name>A0ABU4AFE2_9HYPH</name>
<evidence type="ECO:0000313" key="3">
    <source>
        <dbReference type="Proteomes" id="UP001185659"/>
    </source>
</evidence>
<feature type="region of interest" description="Disordered" evidence="1">
    <location>
        <begin position="1"/>
        <end position="65"/>
    </location>
</feature>
<accession>A0ABU4AFE2</accession>
<dbReference type="RefSeq" id="WP_206543872.1">
    <property type="nucleotide sequence ID" value="NZ_CP177239.1"/>
</dbReference>
<feature type="compositionally biased region" description="Basic and acidic residues" evidence="1">
    <location>
        <begin position="52"/>
        <end position="65"/>
    </location>
</feature>
<protein>
    <submittedName>
        <fullName evidence="2">DUF4169 family protein</fullName>
    </submittedName>
</protein>